<dbReference type="Pfam" id="PF13593">
    <property type="entry name" value="SBF_like"/>
    <property type="match status" value="1"/>
</dbReference>
<comment type="caution">
    <text evidence="2">The sequence shown here is derived from an EMBL/GenBank/DDBJ whole genome shotgun (WGS) entry which is preliminary data.</text>
</comment>
<name>A0A5R1YVB4_SALEN</name>
<dbReference type="InterPro" id="IPR016833">
    <property type="entry name" value="Put_Na-Bile_cotransptr"/>
</dbReference>
<feature type="transmembrane region" description="Helical" evidence="1">
    <location>
        <begin position="23"/>
        <end position="45"/>
    </location>
</feature>
<keyword evidence="1" id="KW-0472">Membrane</keyword>
<keyword evidence="1" id="KW-1133">Transmembrane helix</keyword>
<proteinExistence type="predicted"/>
<dbReference type="PANTHER" id="PTHR18640">
    <property type="entry name" value="SOLUTE CARRIER FAMILY 10 MEMBER 7"/>
    <property type="match status" value="1"/>
</dbReference>
<reference evidence="2 3" key="1">
    <citation type="submission" date="2018-03" db="EMBL/GenBank/DDBJ databases">
        <title>Non-Typhoidal Salmonella genome sequencing and assembly.</title>
        <authorList>
            <person name="Matchawe C."/>
        </authorList>
    </citation>
    <scope>NUCLEOTIDE SEQUENCE [LARGE SCALE GENOMIC DNA]</scope>
    <source>
        <strain evidence="2 3">20dea</strain>
    </source>
</reference>
<dbReference type="RefSeq" id="WP_167851717.1">
    <property type="nucleotide sequence ID" value="NZ_PYKJ01000367.1"/>
</dbReference>
<accession>A0A5R1YVB4</accession>
<evidence type="ECO:0000313" key="3">
    <source>
        <dbReference type="Proteomes" id="UP000297537"/>
    </source>
</evidence>
<gene>
    <name evidence="2" type="ORF">C9F08_16915</name>
</gene>
<dbReference type="Proteomes" id="UP000297537">
    <property type="component" value="Unassembled WGS sequence"/>
</dbReference>
<evidence type="ECO:0000313" key="2">
    <source>
        <dbReference type="EMBL" id="TGC93174.1"/>
    </source>
</evidence>
<dbReference type="EMBL" id="PYKJ01000367">
    <property type="protein sequence ID" value="TGC93174.1"/>
    <property type="molecule type" value="Genomic_DNA"/>
</dbReference>
<dbReference type="InterPro" id="IPR038770">
    <property type="entry name" value="Na+/solute_symporter_sf"/>
</dbReference>
<organism evidence="2 3">
    <name type="scientific">Salmonella enteritidis</name>
    <dbReference type="NCBI Taxonomy" id="149539"/>
    <lineage>
        <taxon>Bacteria</taxon>
        <taxon>Pseudomonadati</taxon>
        <taxon>Pseudomonadota</taxon>
        <taxon>Gammaproteobacteria</taxon>
        <taxon>Enterobacterales</taxon>
        <taxon>Enterobacteriaceae</taxon>
        <taxon>Salmonella</taxon>
    </lineage>
</organism>
<dbReference type="Gene3D" id="1.20.1530.20">
    <property type="match status" value="1"/>
</dbReference>
<sequence length="127" mass="13440">PGAAAAGSAAAGNGIWPTVGRGALLFIVVVSLILLAIVITINVFVARKCGFNKADEITIVFCGSKKSLANGIPMANILFPTSVLGMMVLPLMIFHQIQLMVCAGLARRYKRQTEKLQAQQESRAAKA</sequence>
<evidence type="ECO:0008006" key="4">
    <source>
        <dbReference type="Google" id="ProtNLM"/>
    </source>
</evidence>
<protein>
    <recommendedName>
        <fullName evidence="4">Bile acid:sodium symporter</fullName>
    </recommendedName>
</protein>
<dbReference type="PANTHER" id="PTHR18640:SF5">
    <property type="entry name" value="SODIUM_BILE ACID COTRANSPORTER 7"/>
    <property type="match status" value="1"/>
</dbReference>
<keyword evidence="1" id="KW-0812">Transmembrane</keyword>
<dbReference type="GO" id="GO:0005886">
    <property type="term" value="C:plasma membrane"/>
    <property type="evidence" value="ECO:0007669"/>
    <property type="project" value="TreeGrafter"/>
</dbReference>
<evidence type="ECO:0000256" key="1">
    <source>
        <dbReference type="SAM" id="Phobius"/>
    </source>
</evidence>
<feature type="non-terminal residue" evidence="2">
    <location>
        <position position="1"/>
    </location>
</feature>
<dbReference type="AlphaFoldDB" id="A0A5R1YVB4"/>